<reference evidence="2" key="1">
    <citation type="journal article" date="2011" name="Genome Biol.">
        <title>The draft genome of the carcinogenic human liver fluke Clonorchis sinensis.</title>
        <authorList>
            <person name="Wang X."/>
            <person name="Chen W."/>
            <person name="Huang Y."/>
            <person name="Sun J."/>
            <person name="Men J."/>
            <person name="Liu H."/>
            <person name="Luo F."/>
            <person name="Guo L."/>
            <person name="Lv X."/>
            <person name="Deng C."/>
            <person name="Zhou C."/>
            <person name="Fan Y."/>
            <person name="Li X."/>
            <person name="Huang L."/>
            <person name="Hu Y."/>
            <person name="Liang C."/>
            <person name="Hu X."/>
            <person name="Xu J."/>
            <person name="Yu X."/>
        </authorList>
    </citation>
    <scope>NUCLEOTIDE SEQUENCE [LARGE SCALE GENOMIC DNA]</scope>
    <source>
        <strain evidence="2">Henan</strain>
    </source>
</reference>
<keyword evidence="1" id="KW-1133">Transmembrane helix</keyword>
<evidence type="ECO:0000313" key="3">
    <source>
        <dbReference type="Proteomes" id="UP000008909"/>
    </source>
</evidence>
<gene>
    <name evidence="2" type="ORF">CLF_103781</name>
</gene>
<feature type="transmembrane region" description="Helical" evidence="1">
    <location>
        <begin position="143"/>
        <end position="164"/>
    </location>
</feature>
<accession>G7YAD5</accession>
<keyword evidence="1" id="KW-0812">Transmembrane</keyword>
<dbReference type="Proteomes" id="UP000008909">
    <property type="component" value="Unassembled WGS sequence"/>
</dbReference>
<reference key="2">
    <citation type="submission" date="2011-10" db="EMBL/GenBank/DDBJ databases">
        <title>The genome and transcriptome sequence of Clonorchis sinensis provide insights into the carcinogenic liver fluke.</title>
        <authorList>
            <person name="Wang X."/>
            <person name="Huang Y."/>
            <person name="Chen W."/>
            <person name="Liu H."/>
            <person name="Guo L."/>
            <person name="Chen Y."/>
            <person name="Luo F."/>
            <person name="Zhou W."/>
            <person name="Sun J."/>
            <person name="Mao Q."/>
            <person name="Liang P."/>
            <person name="Zhou C."/>
            <person name="Tian Y."/>
            <person name="Men J."/>
            <person name="Lv X."/>
            <person name="Huang L."/>
            <person name="Zhou J."/>
            <person name="Hu Y."/>
            <person name="Li R."/>
            <person name="Zhang F."/>
            <person name="Lei H."/>
            <person name="Li X."/>
            <person name="Hu X."/>
            <person name="Liang C."/>
            <person name="Xu J."/>
            <person name="Wu Z."/>
            <person name="Yu X."/>
        </authorList>
    </citation>
    <scope>NUCLEOTIDE SEQUENCE</scope>
    <source>
        <strain>Henan</strain>
    </source>
</reference>
<dbReference type="AlphaFoldDB" id="G7YAD5"/>
<keyword evidence="1" id="KW-0472">Membrane</keyword>
<protein>
    <submittedName>
        <fullName evidence="2">Uncharacterized protein</fullName>
    </submittedName>
</protein>
<keyword evidence="3" id="KW-1185">Reference proteome</keyword>
<name>G7YAD5_CLOSI</name>
<evidence type="ECO:0000256" key="1">
    <source>
        <dbReference type="SAM" id="Phobius"/>
    </source>
</evidence>
<sequence>MRVRLSDVGTTAIHSRKHGCFQGEQTNTVELSLLVRLINSNLSHNQVTYKGFITNGTQDYHHVQNVWDLNARYISADICACEELHEILRTILGLNRIKKGRYIDPKTCASLSTSNIRKTYDRKVLHSASGHSFEFSNAQAVKVSIFITLAFATLYISIATSSALQLRMLCVSKERSYPADVIHRQFKFKGRTSFFWTQICGSSSRIPIASAIDNSLNRINRDRFRCALSFFWTQICGSSSRIPIASAIDNSLNRINRDRFRCARYMMPNRIENPIHLSLRVNACQGSGIGWKTSSESEGGMSSINFSLGVGNLRQTSVTCFVLLYRIMSAEIRSLCPNNIFPTDNLHLLWEKQNIFASRSFDSAYHGRLLNYFEENNDGFGVFGLPSVFRAHEEAFHILSFSVGFYCYQSLSSTSRHSWHSEIRRFYPLSRHPTAFKFLIVLCKVKRSSSVNDRYASYRVPNANLLNRYTHVENQAKPVIEKLRCHRCSLPISDTRHPPGDKTVQIRYELSNPNAFTSSEICHVQHTRVIRTPSFVFIVIDVNVRVVLRTELICHNHACSKENTDVYTSVTDGHARNHRLIDMRIQDDNDHQNNAWFPRPCRRATVTRSTFYLCLRRGRHICTLLPINKRTSSKPAFYWPDPFRAAKCKFLPHAHEPSHAALACTKTISPLGPSTTLYSLSYLKQEATVVCSESLLHFLASRNQLASSGILQALHYPVFGGSPGTFVVADMVFLVRCPNEQRIDVLHVAAQMWKNTKSQVDKIYGSSGNRVVPKLAPETGIQYVCLTNINNDNNLASYPGVTPQLIHTKVRRLDLNPGNDVRGQLFTVKQQAYAGRTDIIVLVYTVWAALHRCTPLAAP</sequence>
<proteinExistence type="predicted"/>
<organism evidence="2 3">
    <name type="scientific">Clonorchis sinensis</name>
    <name type="common">Chinese liver fluke</name>
    <dbReference type="NCBI Taxonomy" id="79923"/>
    <lineage>
        <taxon>Eukaryota</taxon>
        <taxon>Metazoa</taxon>
        <taxon>Spiralia</taxon>
        <taxon>Lophotrochozoa</taxon>
        <taxon>Platyhelminthes</taxon>
        <taxon>Trematoda</taxon>
        <taxon>Digenea</taxon>
        <taxon>Opisthorchiida</taxon>
        <taxon>Opisthorchiata</taxon>
        <taxon>Opisthorchiidae</taxon>
        <taxon>Clonorchis</taxon>
    </lineage>
</organism>
<evidence type="ECO:0000313" key="2">
    <source>
        <dbReference type="EMBL" id="GAA49919.1"/>
    </source>
</evidence>
<dbReference type="EMBL" id="DF142996">
    <property type="protein sequence ID" value="GAA49919.1"/>
    <property type="molecule type" value="Genomic_DNA"/>
</dbReference>